<organism evidence="1 2">
    <name type="scientific">Portunus trituberculatus</name>
    <name type="common">Swimming crab</name>
    <name type="synonym">Neptunus trituberculatus</name>
    <dbReference type="NCBI Taxonomy" id="210409"/>
    <lineage>
        <taxon>Eukaryota</taxon>
        <taxon>Metazoa</taxon>
        <taxon>Ecdysozoa</taxon>
        <taxon>Arthropoda</taxon>
        <taxon>Crustacea</taxon>
        <taxon>Multicrustacea</taxon>
        <taxon>Malacostraca</taxon>
        <taxon>Eumalacostraca</taxon>
        <taxon>Eucarida</taxon>
        <taxon>Decapoda</taxon>
        <taxon>Pleocyemata</taxon>
        <taxon>Brachyura</taxon>
        <taxon>Eubrachyura</taxon>
        <taxon>Portunoidea</taxon>
        <taxon>Portunidae</taxon>
        <taxon>Portuninae</taxon>
        <taxon>Portunus</taxon>
    </lineage>
</organism>
<comment type="caution">
    <text evidence="1">The sequence shown here is derived from an EMBL/GenBank/DDBJ whole genome shotgun (WGS) entry which is preliminary data.</text>
</comment>
<gene>
    <name evidence="1" type="ORF">E2C01_076203</name>
</gene>
<dbReference type="EMBL" id="VSRR010057391">
    <property type="protein sequence ID" value="MPC81578.1"/>
    <property type="molecule type" value="Genomic_DNA"/>
</dbReference>
<keyword evidence="2" id="KW-1185">Reference proteome</keyword>
<protein>
    <submittedName>
        <fullName evidence="1">Uncharacterized protein</fullName>
    </submittedName>
</protein>
<proteinExistence type="predicted"/>
<reference evidence="1 2" key="1">
    <citation type="submission" date="2019-05" db="EMBL/GenBank/DDBJ databases">
        <title>Another draft genome of Portunus trituberculatus and its Hox gene families provides insights of decapod evolution.</title>
        <authorList>
            <person name="Jeong J.-H."/>
            <person name="Song I."/>
            <person name="Kim S."/>
            <person name="Choi T."/>
            <person name="Kim D."/>
            <person name="Ryu S."/>
            <person name="Kim W."/>
        </authorList>
    </citation>
    <scope>NUCLEOTIDE SEQUENCE [LARGE SCALE GENOMIC DNA]</scope>
    <source>
        <tissue evidence="1">Muscle</tissue>
    </source>
</reference>
<accession>A0A5B7ILE4</accession>
<evidence type="ECO:0000313" key="1">
    <source>
        <dbReference type="EMBL" id="MPC81578.1"/>
    </source>
</evidence>
<dbReference type="AlphaFoldDB" id="A0A5B7ILE4"/>
<dbReference type="Proteomes" id="UP000324222">
    <property type="component" value="Unassembled WGS sequence"/>
</dbReference>
<sequence length="89" mass="9852">MHLTAQGKPEAVTIPDVAARPTLPVCQEEDIATYLTRFERVAKLLQLEPSMYAVRLGCLLTAKTADLYVSLSPETTKDYDALKKSADRI</sequence>
<evidence type="ECO:0000313" key="2">
    <source>
        <dbReference type="Proteomes" id="UP000324222"/>
    </source>
</evidence>
<name>A0A5B7ILE4_PORTR</name>